<sequence length="80" mass="9415">MRSLSSIFLTLAVLITLSTASPFRHWNFYHDIDSSDYDFDDLEDDYARMQKRFLLGLGLTKNTPGKEYFSDGYKKTHKRQ</sequence>
<reference evidence="3 5" key="3">
    <citation type="submission" date="2019-07" db="EMBL/GenBank/DDBJ databases">
        <authorList>
            <person name="Jastrzebski P J."/>
            <person name="Paukszto L."/>
            <person name="Jastrzebski P J."/>
        </authorList>
    </citation>
    <scope>NUCLEOTIDE SEQUENCE [LARGE SCALE GENOMIC DNA]</scope>
    <source>
        <strain evidence="3 5">WMS-il1</strain>
    </source>
</reference>
<dbReference type="EMBL" id="UYSG01010884">
    <property type="protein sequence ID" value="VDL59193.1"/>
    <property type="molecule type" value="Genomic_DNA"/>
</dbReference>
<evidence type="ECO:0000313" key="3">
    <source>
        <dbReference type="EMBL" id="VUZ57697.1"/>
    </source>
</evidence>
<feature type="signal peptide" evidence="1">
    <location>
        <begin position="1"/>
        <end position="20"/>
    </location>
</feature>
<dbReference type="WBParaSite" id="HDID_0000687701-mRNA-1">
    <property type="protein sequence ID" value="HDID_0000687701-mRNA-1"/>
    <property type="gene ID" value="HDID_0000687701"/>
</dbReference>
<gene>
    <name evidence="2" type="ORF">HDID_LOCUS6875</name>
    <name evidence="3" type="ORF">WMSIL1_LOCUS14989</name>
</gene>
<evidence type="ECO:0000313" key="2">
    <source>
        <dbReference type="EMBL" id="VDL59193.1"/>
    </source>
</evidence>
<proteinExistence type="predicted"/>
<dbReference type="OrthoDB" id="6283273at2759"/>
<accession>A0A0R3SPI3</accession>
<name>A0A0R3SPI3_HYMDI</name>
<dbReference type="AlphaFoldDB" id="A0A0R3SPI3"/>
<evidence type="ECO:0000256" key="1">
    <source>
        <dbReference type="SAM" id="SignalP"/>
    </source>
</evidence>
<evidence type="ECO:0000313" key="6">
    <source>
        <dbReference type="WBParaSite" id="HDID_0000687701-mRNA-1"/>
    </source>
</evidence>
<reference evidence="6" key="1">
    <citation type="submission" date="2017-02" db="UniProtKB">
        <authorList>
            <consortium name="WormBaseParasite"/>
        </authorList>
    </citation>
    <scope>IDENTIFICATION</scope>
</reference>
<keyword evidence="1" id="KW-0732">Signal</keyword>
<dbReference type="EMBL" id="CABIJS010000719">
    <property type="protein sequence ID" value="VUZ57697.1"/>
    <property type="molecule type" value="Genomic_DNA"/>
</dbReference>
<keyword evidence="5" id="KW-1185">Reference proteome</keyword>
<reference evidence="2 4" key="2">
    <citation type="submission" date="2018-11" db="EMBL/GenBank/DDBJ databases">
        <authorList>
            <consortium name="Pathogen Informatics"/>
        </authorList>
    </citation>
    <scope>NUCLEOTIDE SEQUENCE [LARGE SCALE GENOMIC DNA]</scope>
</reference>
<feature type="chain" id="PRO_5044546550" evidence="1">
    <location>
        <begin position="21"/>
        <end position="80"/>
    </location>
</feature>
<protein>
    <submittedName>
        <fullName evidence="6">Neuropeptide-Like Protein</fullName>
    </submittedName>
</protein>
<evidence type="ECO:0000313" key="5">
    <source>
        <dbReference type="Proteomes" id="UP000321570"/>
    </source>
</evidence>
<evidence type="ECO:0000313" key="4">
    <source>
        <dbReference type="Proteomes" id="UP000274504"/>
    </source>
</evidence>
<dbReference type="Proteomes" id="UP000321570">
    <property type="component" value="Unassembled WGS sequence"/>
</dbReference>
<dbReference type="Proteomes" id="UP000274504">
    <property type="component" value="Unassembled WGS sequence"/>
</dbReference>
<organism evidence="6">
    <name type="scientific">Hymenolepis diminuta</name>
    <name type="common">Rat tapeworm</name>
    <dbReference type="NCBI Taxonomy" id="6216"/>
    <lineage>
        <taxon>Eukaryota</taxon>
        <taxon>Metazoa</taxon>
        <taxon>Spiralia</taxon>
        <taxon>Lophotrochozoa</taxon>
        <taxon>Platyhelminthes</taxon>
        <taxon>Cestoda</taxon>
        <taxon>Eucestoda</taxon>
        <taxon>Cyclophyllidea</taxon>
        <taxon>Hymenolepididae</taxon>
        <taxon>Hymenolepis</taxon>
    </lineage>
</organism>